<keyword evidence="9" id="KW-1185">Reference proteome</keyword>
<evidence type="ECO:0000259" key="7">
    <source>
        <dbReference type="PROSITE" id="PS51845"/>
    </source>
</evidence>
<evidence type="ECO:0000313" key="9">
    <source>
        <dbReference type="Proteomes" id="UP000291022"/>
    </source>
</evidence>
<feature type="region of interest" description="Disordered" evidence="6">
    <location>
        <begin position="745"/>
        <end position="838"/>
    </location>
</feature>
<name>A0A452SI70_URSAM</name>
<dbReference type="STRING" id="9643.ENSUAMP00000032241"/>
<comment type="cofactor">
    <cofactor evidence="5">
        <name>a divalent metal cation</name>
        <dbReference type="ChEBI" id="CHEBI:60240"/>
    </cofactor>
    <text evidence="5">Binds 2 divalent metal cations per subunit. Site 1 may preferentially bind zinc ions, while site 2 has a preference for magnesium and/or manganese ions.</text>
</comment>
<dbReference type="Pfam" id="PF01590">
    <property type="entry name" value="GAF"/>
    <property type="match status" value="2"/>
</dbReference>
<sequence>MGEVTAEQVEKFLDSNIMFAKQCYNHRYRAKVISELLGAKEAAVDFSNYHPLSSVEESEVIFDLLRDFQENLQAERCIFNVMKKLSFLLRADRMSLFMYRVRNGIAELATRLFNVHKDAVLEECLVVPDSEIVFPLDMGVVGHVAHSKKIANVLNTEEDEHFCDFVDTLTEYQTKNILASPIMNGKDVVAIIMAVNKVDGPHFTKTDEEILLKYLNFANLIMKVYHLSYLHNCETRRGQILLWSGSKVFEELTDIERQFHKALYTVRAFLNCDRYSVGLLDMTKQKEFFDVWPVLMGEAPPYSGPRTPDGREINFYKVIDYILHGKEDIKVIPNPPPDHWALVSGLPTYVAQNGLVSNTTWKGESLESVERKEPLDESGWMIKNVLSMPIVNKKEEIVGVATFYNRKDGKPFDEMDETLMESLAQFLGWSVLNPDTYESMNRLENRKDIFQDMVKYHVKCDNEEIQKILKTREVYGKEPWECEEEELAEILVRGAERTGKLKRYFTDLEALAMVTAAFCHDIDHRGTNNLYQMKSQNPLAKLHGSSILERHHLEFGKTLLRDESLNIFQNLNRRQHEHAIHMMDIAIIATDLALYFKKRTMFQKIVDQSKTYETQQEWTQYMMLEQTRKEIVMAMMMTACDLSAITKPWEVQSKVALLVAAEFWEQGDLERTVLQQNPIPMMDRNKADELPKLQVGFIDFVCTFVYKEFSRFHEEITPMLDGITNNRKEWKALADEYDAKMRALEEEKQKQQAAKQGLWTGAHTPSARAPRPAPLGSPPAGSARAVRASVPSRRAGAPRPSPTVRQGRSRFPRRNLPVRIPDGPPADAGQIPAPRLCT</sequence>
<evidence type="ECO:0000256" key="3">
    <source>
        <dbReference type="ARBA" id="ARBA00022801"/>
    </source>
</evidence>
<feature type="binding site" evidence="4">
    <location>
        <position position="641"/>
    </location>
    <ligand>
        <name>Zn(2+)</name>
        <dbReference type="ChEBI" id="CHEBI:29105"/>
        <label>1</label>
    </ligand>
</feature>
<dbReference type="InterPro" id="IPR023088">
    <property type="entry name" value="PDEase"/>
</dbReference>
<dbReference type="CDD" id="cd00077">
    <property type="entry name" value="HDc"/>
    <property type="match status" value="1"/>
</dbReference>
<dbReference type="PRINTS" id="PR00387">
    <property type="entry name" value="PDIESTERASE1"/>
</dbReference>
<dbReference type="PROSITE" id="PS51845">
    <property type="entry name" value="PDEASE_I_2"/>
    <property type="match status" value="1"/>
</dbReference>
<dbReference type="InterPro" id="IPR003607">
    <property type="entry name" value="HD/PDEase_dom"/>
</dbReference>
<keyword evidence="3 5" id="KW-0378">Hydrolase</keyword>
<organism evidence="8 9">
    <name type="scientific">Ursus americanus</name>
    <name type="common">American black bear</name>
    <name type="synonym">Euarctos americanus</name>
    <dbReference type="NCBI Taxonomy" id="9643"/>
    <lineage>
        <taxon>Eukaryota</taxon>
        <taxon>Metazoa</taxon>
        <taxon>Chordata</taxon>
        <taxon>Craniata</taxon>
        <taxon>Vertebrata</taxon>
        <taxon>Euteleostomi</taxon>
        <taxon>Mammalia</taxon>
        <taxon>Eutheria</taxon>
        <taxon>Laurasiatheria</taxon>
        <taxon>Carnivora</taxon>
        <taxon>Caniformia</taxon>
        <taxon>Ursidae</taxon>
        <taxon>Ursus</taxon>
    </lineage>
</organism>
<dbReference type="Pfam" id="PF00233">
    <property type="entry name" value="PDEase_I"/>
    <property type="match status" value="1"/>
</dbReference>
<evidence type="ECO:0000256" key="2">
    <source>
        <dbReference type="ARBA" id="ARBA00022723"/>
    </source>
</evidence>
<dbReference type="EC" id="3.1.4.-" evidence="5"/>
<comment type="similarity">
    <text evidence="5">Belongs to the cyclic nucleotide phosphodiesterase family.</text>
</comment>
<feature type="binding site" evidence="4">
    <location>
        <position position="521"/>
    </location>
    <ligand>
        <name>Zn(2+)</name>
        <dbReference type="ChEBI" id="CHEBI:29105"/>
        <label>1</label>
    </ligand>
</feature>
<gene>
    <name evidence="8" type="primary">PDE6A</name>
</gene>
<dbReference type="Proteomes" id="UP000291022">
    <property type="component" value="Unassembled WGS sequence"/>
</dbReference>
<dbReference type="InterPro" id="IPR029016">
    <property type="entry name" value="GAF-like_dom_sf"/>
</dbReference>
<feature type="binding site" evidence="4">
    <location>
        <position position="521"/>
    </location>
    <ligand>
        <name>Zn(2+)</name>
        <dbReference type="ChEBI" id="CHEBI:29105"/>
        <label>2</label>
    </ligand>
</feature>
<evidence type="ECO:0000256" key="6">
    <source>
        <dbReference type="SAM" id="MobiDB-lite"/>
    </source>
</evidence>
<dbReference type="GO" id="GO:0097381">
    <property type="term" value="C:photoreceptor disc membrane"/>
    <property type="evidence" value="ECO:0007669"/>
    <property type="project" value="UniProtKB-ARBA"/>
</dbReference>
<dbReference type="FunFam" id="3.30.450.40:FF:000010">
    <property type="entry name" value="Phosphodiesterase"/>
    <property type="match status" value="1"/>
</dbReference>
<evidence type="ECO:0000256" key="4">
    <source>
        <dbReference type="PIRSR" id="PIRSR623088-3"/>
    </source>
</evidence>
<feature type="domain" description="PDEase" evidence="7">
    <location>
        <begin position="498"/>
        <end position="737"/>
    </location>
</feature>
<dbReference type="PROSITE" id="PS00126">
    <property type="entry name" value="PDEASE_I_1"/>
    <property type="match status" value="1"/>
</dbReference>
<reference evidence="9" key="1">
    <citation type="submission" date="2016-06" db="EMBL/GenBank/DDBJ databases">
        <title>De novo assembly and RNA-Seq shows season-dependent expression and editing in black bear kidneys.</title>
        <authorList>
            <person name="Korstanje R."/>
            <person name="Srivastava A."/>
            <person name="Sarsani V.K."/>
            <person name="Sheehan S.M."/>
            <person name="Seger R.L."/>
            <person name="Barter M.E."/>
            <person name="Lindqvist C."/>
            <person name="Brody L.C."/>
            <person name="Mullikin J.C."/>
        </authorList>
    </citation>
    <scope>NUCLEOTIDE SEQUENCE [LARGE SCALE GENOMIC DNA]</scope>
</reference>
<keyword evidence="2 4" id="KW-0479">Metal-binding</keyword>
<protein>
    <recommendedName>
        <fullName evidence="5">Phosphodiesterase</fullName>
        <ecNumber evidence="5">3.1.4.-</ecNumber>
    </recommendedName>
</protein>
<reference evidence="8" key="3">
    <citation type="submission" date="2025-09" db="UniProtKB">
        <authorList>
            <consortium name="Ensembl"/>
        </authorList>
    </citation>
    <scope>IDENTIFICATION</scope>
</reference>
<dbReference type="GeneTree" id="ENSGT00940000161330"/>
<dbReference type="AlphaFoldDB" id="A0A452SI70"/>
<dbReference type="Gene3D" id="3.30.450.40">
    <property type="match status" value="2"/>
</dbReference>
<evidence type="ECO:0000313" key="8">
    <source>
        <dbReference type="Ensembl" id="ENSUAMP00000032241.1"/>
    </source>
</evidence>
<dbReference type="InterPro" id="IPR003018">
    <property type="entry name" value="GAF"/>
</dbReference>
<dbReference type="InterPro" id="IPR023174">
    <property type="entry name" value="PDEase_CS"/>
</dbReference>
<dbReference type="InterPro" id="IPR036971">
    <property type="entry name" value="PDEase_catalytic_dom_sf"/>
</dbReference>
<dbReference type="Ensembl" id="ENSUAMT00000035940.1">
    <property type="protein sequence ID" value="ENSUAMP00000032241.1"/>
    <property type="gene ID" value="ENSUAMG00000024647.1"/>
</dbReference>
<accession>A0A452SI70</accession>
<evidence type="ECO:0000256" key="5">
    <source>
        <dbReference type="RuleBase" id="RU363067"/>
    </source>
</evidence>
<keyword evidence="1" id="KW-0140">cGMP</keyword>
<dbReference type="GO" id="GO:0046872">
    <property type="term" value="F:metal ion binding"/>
    <property type="evidence" value="ECO:0007669"/>
    <property type="project" value="UniProtKB-KW"/>
</dbReference>
<feature type="binding site" evidence="4">
    <location>
        <position position="520"/>
    </location>
    <ligand>
        <name>Zn(2+)</name>
        <dbReference type="ChEBI" id="CHEBI:29105"/>
        <label>1</label>
    </ligand>
</feature>
<dbReference type="SMART" id="SM00065">
    <property type="entry name" value="GAF"/>
    <property type="match status" value="2"/>
</dbReference>
<dbReference type="Gene3D" id="1.10.1300.10">
    <property type="entry name" value="3'5'-cyclic nucleotide phosphodiesterase, catalytic domain"/>
    <property type="match status" value="1"/>
</dbReference>
<reference evidence="8" key="2">
    <citation type="submission" date="2025-08" db="UniProtKB">
        <authorList>
            <consortium name="Ensembl"/>
        </authorList>
    </citation>
    <scope>IDENTIFICATION</scope>
</reference>
<evidence type="ECO:0000256" key="1">
    <source>
        <dbReference type="ARBA" id="ARBA00022535"/>
    </source>
</evidence>
<dbReference type="GO" id="GO:0007165">
    <property type="term" value="P:signal transduction"/>
    <property type="evidence" value="ECO:0007669"/>
    <property type="project" value="InterPro"/>
</dbReference>
<dbReference type="FunFam" id="3.30.450.40:FF:000001">
    <property type="entry name" value="Phosphodiesterase"/>
    <property type="match status" value="1"/>
</dbReference>
<feature type="compositionally biased region" description="Low complexity" evidence="6">
    <location>
        <begin position="778"/>
        <end position="798"/>
    </location>
</feature>
<dbReference type="GO" id="GO:0004114">
    <property type="term" value="F:3',5'-cyclic-nucleotide phosphodiesterase activity"/>
    <property type="evidence" value="ECO:0007669"/>
    <property type="project" value="InterPro"/>
</dbReference>
<proteinExistence type="inferred from homology"/>
<dbReference type="InterPro" id="IPR002073">
    <property type="entry name" value="PDEase_catalytic_dom"/>
</dbReference>
<dbReference type="SUPFAM" id="SSF55781">
    <property type="entry name" value="GAF domain-like"/>
    <property type="match status" value="2"/>
</dbReference>
<dbReference type="PANTHER" id="PTHR11347">
    <property type="entry name" value="CYCLIC NUCLEOTIDE PHOSPHODIESTERASE"/>
    <property type="match status" value="1"/>
</dbReference>
<dbReference type="SUPFAM" id="SSF109604">
    <property type="entry name" value="HD-domain/PDEase-like"/>
    <property type="match status" value="1"/>
</dbReference>